<name>R7V9V8_CAPTE</name>
<accession>R7V9V8</accession>
<dbReference type="Proteomes" id="UP000014760">
    <property type="component" value="Unassembled WGS sequence"/>
</dbReference>
<keyword evidence="2" id="KW-0677">Repeat</keyword>
<evidence type="ECO:0008006" key="6">
    <source>
        <dbReference type="Google" id="ProtNLM"/>
    </source>
</evidence>
<dbReference type="InterPro" id="IPR050333">
    <property type="entry name" value="SLRP"/>
</dbReference>
<reference evidence="5" key="1">
    <citation type="submission" date="2012-12" db="EMBL/GenBank/DDBJ databases">
        <authorList>
            <person name="Hellsten U."/>
            <person name="Grimwood J."/>
            <person name="Chapman J.A."/>
            <person name="Shapiro H."/>
            <person name="Aerts A."/>
            <person name="Otillar R.P."/>
            <person name="Terry A.Y."/>
            <person name="Boore J.L."/>
            <person name="Simakov O."/>
            <person name="Marletaz F."/>
            <person name="Cho S.-J."/>
            <person name="Edsinger-Gonzales E."/>
            <person name="Havlak P."/>
            <person name="Kuo D.-H."/>
            <person name="Larsson T."/>
            <person name="Lv J."/>
            <person name="Arendt D."/>
            <person name="Savage R."/>
            <person name="Osoegawa K."/>
            <person name="de Jong P."/>
            <person name="Lindberg D.R."/>
            <person name="Seaver E.C."/>
            <person name="Weisblat D.A."/>
            <person name="Putnam N.H."/>
            <person name="Grigoriev I.V."/>
            <person name="Rokhsar D.S."/>
        </authorList>
    </citation>
    <scope>NUCLEOTIDE SEQUENCE</scope>
    <source>
        <strain evidence="5">I ESC-2004</strain>
    </source>
</reference>
<protein>
    <recommendedName>
        <fullName evidence="6">LRRCT domain-containing protein</fullName>
    </recommendedName>
</protein>
<dbReference type="OrthoDB" id="271226at2759"/>
<keyword evidence="5" id="KW-1185">Reference proteome</keyword>
<evidence type="ECO:0000313" key="4">
    <source>
        <dbReference type="EnsemblMetazoa" id="CapteP202559"/>
    </source>
</evidence>
<evidence type="ECO:0000256" key="2">
    <source>
        <dbReference type="ARBA" id="ARBA00022737"/>
    </source>
</evidence>
<gene>
    <name evidence="3" type="ORF">CAPTEDRAFT_202559</name>
</gene>
<dbReference type="InterPro" id="IPR001611">
    <property type="entry name" value="Leu-rich_rpt"/>
</dbReference>
<dbReference type="SUPFAM" id="SSF52058">
    <property type="entry name" value="L domain-like"/>
    <property type="match status" value="1"/>
</dbReference>
<dbReference type="AlphaFoldDB" id="R7V9V8"/>
<dbReference type="InterPro" id="IPR032675">
    <property type="entry name" value="LRR_dom_sf"/>
</dbReference>
<proteinExistence type="predicted"/>
<organism evidence="3">
    <name type="scientific">Capitella teleta</name>
    <name type="common">Polychaete worm</name>
    <dbReference type="NCBI Taxonomy" id="283909"/>
    <lineage>
        <taxon>Eukaryota</taxon>
        <taxon>Metazoa</taxon>
        <taxon>Spiralia</taxon>
        <taxon>Lophotrochozoa</taxon>
        <taxon>Annelida</taxon>
        <taxon>Polychaeta</taxon>
        <taxon>Sedentaria</taxon>
        <taxon>Scolecida</taxon>
        <taxon>Capitellidae</taxon>
        <taxon>Capitella</taxon>
    </lineage>
</organism>
<reference evidence="4" key="3">
    <citation type="submission" date="2015-06" db="UniProtKB">
        <authorList>
            <consortium name="EnsemblMetazoa"/>
        </authorList>
    </citation>
    <scope>IDENTIFICATION</scope>
</reference>
<dbReference type="PANTHER" id="PTHR45712:SF22">
    <property type="entry name" value="INSULIN-LIKE GROWTH FACTOR-BINDING PROTEIN COMPLEX ACID LABILE SUBUNIT"/>
    <property type="match status" value="1"/>
</dbReference>
<evidence type="ECO:0000256" key="1">
    <source>
        <dbReference type="ARBA" id="ARBA00022614"/>
    </source>
</evidence>
<dbReference type="GO" id="GO:0005615">
    <property type="term" value="C:extracellular space"/>
    <property type="evidence" value="ECO:0007669"/>
    <property type="project" value="TreeGrafter"/>
</dbReference>
<dbReference type="EnsemblMetazoa" id="CapteT202559">
    <property type="protein sequence ID" value="CapteP202559"/>
    <property type="gene ID" value="CapteG202559"/>
</dbReference>
<dbReference type="EMBL" id="AMQN01005214">
    <property type="status" value="NOT_ANNOTATED_CDS"/>
    <property type="molecule type" value="Genomic_DNA"/>
</dbReference>
<evidence type="ECO:0000313" key="5">
    <source>
        <dbReference type="Proteomes" id="UP000014760"/>
    </source>
</evidence>
<evidence type="ECO:0000313" key="3">
    <source>
        <dbReference type="EMBL" id="ELU13121.1"/>
    </source>
</evidence>
<dbReference type="HOGENOM" id="CLU_1058620_0_0_1"/>
<dbReference type="EMBL" id="KB295454">
    <property type="protein sequence ID" value="ELU13121.1"/>
    <property type="molecule type" value="Genomic_DNA"/>
</dbReference>
<dbReference type="PANTHER" id="PTHR45712">
    <property type="entry name" value="AGAP008170-PA"/>
    <property type="match status" value="1"/>
</dbReference>
<dbReference type="Gene3D" id="3.80.10.10">
    <property type="entry name" value="Ribonuclease Inhibitor"/>
    <property type="match status" value="1"/>
</dbReference>
<reference evidence="3 5" key="2">
    <citation type="journal article" date="2013" name="Nature">
        <title>Insights into bilaterian evolution from three spiralian genomes.</title>
        <authorList>
            <person name="Simakov O."/>
            <person name="Marletaz F."/>
            <person name="Cho S.J."/>
            <person name="Edsinger-Gonzales E."/>
            <person name="Havlak P."/>
            <person name="Hellsten U."/>
            <person name="Kuo D.H."/>
            <person name="Larsson T."/>
            <person name="Lv J."/>
            <person name="Arendt D."/>
            <person name="Savage R."/>
            <person name="Osoegawa K."/>
            <person name="de Jong P."/>
            <person name="Grimwood J."/>
            <person name="Chapman J.A."/>
            <person name="Shapiro H."/>
            <person name="Aerts A."/>
            <person name="Otillar R.P."/>
            <person name="Terry A.Y."/>
            <person name="Boore J.L."/>
            <person name="Grigoriev I.V."/>
            <person name="Lindberg D.R."/>
            <person name="Seaver E.C."/>
            <person name="Weisblat D.A."/>
            <person name="Putnam N.H."/>
            <person name="Rokhsar D.S."/>
        </authorList>
    </citation>
    <scope>NUCLEOTIDE SEQUENCE</scope>
    <source>
        <strain evidence="3 5">I ESC-2004</strain>
    </source>
</reference>
<keyword evidence="1" id="KW-0433">Leucine-rich repeat</keyword>
<dbReference type="Pfam" id="PF13855">
    <property type="entry name" value="LRR_8"/>
    <property type="match status" value="1"/>
</dbReference>
<sequence length="263" mass="29658">MTMSRLLVVVLIVFSYFIAVVVTYDNSTLYINLDNQNHPVIRHSYFNDKFPNLASISLQSCQIVSIEDGCFSGTKLRNIKLKNNQLTTFPDFRLVNRTLEVISIINNKVTEITSSDIGYLLNLTALYVGGNPLIRILEFPKFLPSLVAFGINTTPLSCCWDKLWLKGDELSTSFSNSSTPCHEPSALVGVTWMSITRETLSATPCGIHAIIKSADFHPRRLSKIHRHMNKEACTKLVLLTGITRIDYHNDWQMSRRTTLTASN</sequence>